<name>A0A0C2IGR0_THEKT</name>
<dbReference type="AlphaFoldDB" id="A0A0C2IGR0"/>
<gene>
    <name evidence="1" type="ORF">RF11_12615</name>
</gene>
<comment type="caution">
    <text evidence="1">The sequence shown here is derived from an EMBL/GenBank/DDBJ whole genome shotgun (WGS) entry which is preliminary data.</text>
</comment>
<keyword evidence="2" id="KW-1185">Reference proteome</keyword>
<evidence type="ECO:0000313" key="2">
    <source>
        <dbReference type="Proteomes" id="UP000031668"/>
    </source>
</evidence>
<dbReference type="OrthoDB" id="7701410at2759"/>
<dbReference type="Proteomes" id="UP000031668">
    <property type="component" value="Unassembled WGS sequence"/>
</dbReference>
<sequence length="414" mass="49398">MIWTPFLYVDTQDNQTVIQDYIMNTQACDFQTQMQVVQNFISHFYNQNLPEADRIFVHHFPNKLYEEFVWMSRDGKGIDSCQEKILLFDIFTFIFRNANLLMDSESQPFIEFFLKFIESRDISGYNPDALIYSIMICVSYYPNKVKFIEENGMFNFYFNFIKINGNLAHKFWIMCEDIYELDRDRNTKLSVTKLNKCQRQIMTTSVPKTDEECARLLFTVFKMFKRQRLLNVISFDVNRFYAITVSIFDDHIHKYKNSLLIVHLQKIWGGILNRRKNSFQIDLFKKLKVFAALFSINISNKLKKDLSGSVKFEVTNKIKQKLYIIYLTLVAFPVIDHQTDTWLVNVLIELHMSFQEYLQNYLFKDLPFESQFIIIKYYIKSHMTINLDISSHDSDIINGFLHRILLYPTLSNIY</sequence>
<accession>A0A0C2IGR0</accession>
<evidence type="ECO:0000313" key="1">
    <source>
        <dbReference type="EMBL" id="KII64504.1"/>
    </source>
</evidence>
<protein>
    <submittedName>
        <fullName evidence="1">Uncharacterized protein</fullName>
    </submittedName>
</protein>
<dbReference type="EMBL" id="JWZT01004244">
    <property type="protein sequence ID" value="KII64504.1"/>
    <property type="molecule type" value="Genomic_DNA"/>
</dbReference>
<organism evidence="1 2">
    <name type="scientific">Thelohanellus kitauei</name>
    <name type="common">Myxosporean</name>
    <dbReference type="NCBI Taxonomy" id="669202"/>
    <lineage>
        <taxon>Eukaryota</taxon>
        <taxon>Metazoa</taxon>
        <taxon>Cnidaria</taxon>
        <taxon>Myxozoa</taxon>
        <taxon>Myxosporea</taxon>
        <taxon>Bivalvulida</taxon>
        <taxon>Platysporina</taxon>
        <taxon>Myxobolidae</taxon>
        <taxon>Thelohanellus</taxon>
    </lineage>
</organism>
<reference evidence="1 2" key="1">
    <citation type="journal article" date="2014" name="Genome Biol. Evol.">
        <title>The genome of the myxosporean Thelohanellus kitauei shows adaptations to nutrient acquisition within its fish host.</title>
        <authorList>
            <person name="Yang Y."/>
            <person name="Xiong J."/>
            <person name="Zhou Z."/>
            <person name="Huo F."/>
            <person name="Miao W."/>
            <person name="Ran C."/>
            <person name="Liu Y."/>
            <person name="Zhang J."/>
            <person name="Feng J."/>
            <person name="Wang M."/>
            <person name="Wang M."/>
            <person name="Wang L."/>
            <person name="Yao B."/>
        </authorList>
    </citation>
    <scope>NUCLEOTIDE SEQUENCE [LARGE SCALE GENOMIC DNA]</scope>
    <source>
        <strain evidence="1">Wuqing</strain>
    </source>
</reference>
<proteinExistence type="predicted"/>